<gene>
    <name evidence="4" type="ORF">L2749_05530</name>
</gene>
<dbReference type="Proteomes" id="UP001139408">
    <property type="component" value="Unassembled WGS sequence"/>
</dbReference>
<dbReference type="GO" id="GO:0015562">
    <property type="term" value="F:efflux transmembrane transporter activity"/>
    <property type="evidence" value="ECO:0007669"/>
    <property type="project" value="InterPro"/>
</dbReference>
<evidence type="ECO:0000256" key="1">
    <source>
        <dbReference type="ARBA" id="ARBA00007613"/>
    </source>
</evidence>
<evidence type="ECO:0000313" key="4">
    <source>
        <dbReference type="EMBL" id="MCL1104721.1"/>
    </source>
</evidence>
<dbReference type="RefSeq" id="WP_188924327.1">
    <property type="nucleotide sequence ID" value="NZ_BMQI01000009.1"/>
</dbReference>
<organism evidence="4 5">
    <name type="scientific">Shewanella algicola</name>
    <dbReference type="NCBI Taxonomy" id="640633"/>
    <lineage>
        <taxon>Bacteria</taxon>
        <taxon>Pseudomonadati</taxon>
        <taxon>Pseudomonadota</taxon>
        <taxon>Gammaproteobacteria</taxon>
        <taxon>Alteromonadales</taxon>
        <taxon>Shewanellaceae</taxon>
        <taxon>Shewanella</taxon>
    </lineage>
</organism>
<evidence type="ECO:0000256" key="2">
    <source>
        <dbReference type="SAM" id="Coils"/>
    </source>
</evidence>
<dbReference type="AlphaFoldDB" id="A0A9X1Z302"/>
<keyword evidence="3" id="KW-0732">Signal</keyword>
<evidence type="ECO:0000313" key="5">
    <source>
        <dbReference type="Proteomes" id="UP001139408"/>
    </source>
</evidence>
<comment type="caution">
    <text evidence="4">The sequence shown here is derived from an EMBL/GenBank/DDBJ whole genome shotgun (WGS) entry which is preliminary data.</text>
</comment>
<comment type="similarity">
    <text evidence="1">Belongs to the outer membrane factor (OMF) (TC 1.B.17) family.</text>
</comment>
<dbReference type="SUPFAM" id="SSF56954">
    <property type="entry name" value="Outer membrane efflux proteins (OEP)"/>
    <property type="match status" value="1"/>
</dbReference>
<dbReference type="InterPro" id="IPR010131">
    <property type="entry name" value="MdtP/NodT-like"/>
</dbReference>
<accession>A0A9X1Z302</accession>
<protein>
    <submittedName>
        <fullName evidence="4">TolC family protein</fullName>
    </submittedName>
</protein>
<keyword evidence="2" id="KW-0175">Coiled coil</keyword>
<dbReference type="PANTHER" id="PTHR30203">
    <property type="entry name" value="OUTER MEMBRANE CATION EFFLUX PROTEIN"/>
    <property type="match status" value="1"/>
</dbReference>
<dbReference type="PANTHER" id="PTHR30203:SF32">
    <property type="entry name" value="CATION EFFLUX SYSTEM PROTEIN CUSC"/>
    <property type="match status" value="1"/>
</dbReference>
<name>A0A9X1Z302_9GAMM</name>
<proteinExistence type="inferred from homology"/>
<dbReference type="InterPro" id="IPR003423">
    <property type="entry name" value="OMP_efflux"/>
</dbReference>
<feature type="chain" id="PRO_5040828015" evidence="3">
    <location>
        <begin position="29"/>
        <end position="468"/>
    </location>
</feature>
<keyword evidence="5" id="KW-1185">Reference proteome</keyword>
<reference evidence="4" key="1">
    <citation type="submission" date="2022-01" db="EMBL/GenBank/DDBJ databases">
        <title>Whole genome-based taxonomy of the Shewanellaceae.</title>
        <authorList>
            <person name="Martin-Rodriguez A.J."/>
        </authorList>
    </citation>
    <scope>NUCLEOTIDE SEQUENCE</scope>
    <source>
        <strain evidence="4">DSM 23803</strain>
    </source>
</reference>
<sequence>MKVKPALRNAMLALMVSTLLGCSSVDYANYSDQASQTEADLSQRLLTQLLADSQADDASSAVAVAKLTDLVNVPELQQFITTALENNPSLQQSVVALNMAYAQHGITSASRLPSVDAGFSGSATEDSDDSYTTDITVSWELDLWQKIADSSNAALKDIASSQASLQSAKDLVAANVMRSWLDISLQQQLVTIETQRLAVLENNRALILARYRVGLGNLEDLDNANTSAASTRATLASYQEQLAQSKRDLTLLTGEWTGNDLGVNIAAAFPTVLNPISSLGQQNLGRRPDIKTAFYNIEAESLRTDAAYKAMLPSISLSASLTDMAESPSDALLTGPLWSALGQLSAPLFQGGLLKSQAELARLTTEQSYWIYQDTLLTAVNEVENSVGQEYSLAKQQQYLTEAQMSAERSFVSYEEKYRQGLVDIFDLLTVQQQTYDIEAQLANTIYNRLINRIDLGLALGLGVSHEA</sequence>
<evidence type="ECO:0000256" key="3">
    <source>
        <dbReference type="SAM" id="SignalP"/>
    </source>
</evidence>
<dbReference type="Pfam" id="PF02321">
    <property type="entry name" value="OEP"/>
    <property type="match status" value="2"/>
</dbReference>
<dbReference type="EMBL" id="JAKILJ010000009">
    <property type="protein sequence ID" value="MCL1104721.1"/>
    <property type="molecule type" value="Genomic_DNA"/>
</dbReference>
<dbReference type="PROSITE" id="PS51257">
    <property type="entry name" value="PROKAR_LIPOPROTEIN"/>
    <property type="match status" value="1"/>
</dbReference>
<dbReference type="Gene3D" id="2.20.200.10">
    <property type="entry name" value="Outer membrane efflux proteins (OEP)"/>
    <property type="match status" value="1"/>
</dbReference>
<dbReference type="Gene3D" id="1.20.1600.10">
    <property type="entry name" value="Outer membrane efflux proteins (OEP)"/>
    <property type="match status" value="1"/>
</dbReference>
<feature type="coiled-coil region" evidence="2">
    <location>
        <begin position="221"/>
        <end position="255"/>
    </location>
</feature>
<feature type="signal peptide" evidence="3">
    <location>
        <begin position="1"/>
        <end position="28"/>
    </location>
</feature>